<dbReference type="Gene3D" id="2.60.40.10">
    <property type="entry name" value="Immunoglobulins"/>
    <property type="match status" value="2"/>
</dbReference>
<dbReference type="GO" id="GO:0006516">
    <property type="term" value="P:glycoprotein catabolic process"/>
    <property type="evidence" value="ECO:0007669"/>
    <property type="project" value="TreeGrafter"/>
</dbReference>
<comment type="catalytic activity">
    <reaction evidence="1">
        <text>Hydrolysis of terminal, non-reducing beta-D-mannose residues in beta-D-mannosides.</text>
        <dbReference type="EC" id="3.2.1.25"/>
    </reaction>
</comment>
<dbReference type="AlphaFoldDB" id="A0A545TBK2"/>
<dbReference type="Gene3D" id="3.20.20.80">
    <property type="entry name" value="Glycosidases"/>
    <property type="match status" value="1"/>
</dbReference>
<keyword evidence="4 8" id="KW-0378">Hydrolase</keyword>
<evidence type="ECO:0000256" key="5">
    <source>
        <dbReference type="ARBA" id="ARBA00023295"/>
    </source>
</evidence>
<dbReference type="Pfam" id="PF22666">
    <property type="entry name" value="Glyco_hydro_2_N2"/>
    <property type="match status" value="1"/>
</dbReference>
<protein>
    <recommendedName>
        <fullName evidence="3">beta-mannosidase</fullName>
        <ecNumber evidence="3">3.2.1.25</ecNumber>
    </recommendedName>
</protein>
<dbReference type="Gene3D" id="2.60.120.260">
    <property type="entry name" value="Galactose-binding domain-like"/>
    <property type="match status" value="1"/>
</dbReference>
<dbReference type="GO" id="GO:0004567">
    <property type="term" value="F:beta-mannosidase activity"/>
    <property type="evidence" value="ECO:0007669"/>
    <property type="project" value="UniProtKB-EC"/>
</dbReference>
<evidence type="ECO:0000256" key="4">
    <source>
        <dbReference type="ARBA" id="ARBA00022801"/>
    </source>
</evidence>
<dbReference type="RefSeq" id="WP_142941217.1">
    <property type="nucleotide sequence ID" value="NZ_VIKR01000002.1"/>
</dbReference>
<gene>
    <name evidence="8" type="ORF">FLL45_06460</name>
</gene>
<dbReference type="OrthoDB" id="9758603at2"/>
<dbReference type="InterPro" id="IPR050887">
    <property type="entry name" value="Beta-mannosidase_GH2"/>
</dbReference>
<sequence>MIQHLSDIAWQLAATDCDEVAAPQELSEDLIWIETKVPSTVGEAIEDSNTYKHLLNSIESKDWWYRCRFDLQSSPTSTKPKLVFGGLSTLAEVWLNGEAILMTDNMFVEHEVFLENLKNIDNELVIRFRSVENFVKRRHPRPGWKTKLVNNQNLRWVRTSLLGRIPGWTPPVVAVGPWKPIKLETGVQYSQVKLVTDLENNLGKVDFSCQLHSTEELTKAELIIGEITYLVNAETLDRESIRLIAQAEIEDPKLWWPHTHGNPMLYPVRLRVFTSETEIEWSIGEVGFRQLAIDQSGEEFEILVNDNPVFCRGACWTINNNLSLSGNLMLLEQQLVHFKQAGGNMIRIIGTMTYESDDFYQLCNRLGIMVWQDFMFANMDYPFSDSGFRQSVEQEIKQQVARLSKNPSLVMFCGNSEIQQQIAMLGFSKEHQQIKFYDEELAKFIKENTRQVEYISSSPFGGTLPFHVNQSVSHYYGVGAYQCSIAELRQHDVKFTSECLGFANIPIEHSRNKILNGDIPKIHNPNWKAATPRDSGAGWDFEDVRDYYLASEYSVETQKLRYEDPEKYLQLSELITGELMGRSFAEWRSRHSNCAGGLVWFMKDIQLGAGWGIYDSLGYPKACFYELKRHWQPLSVLLTNESINGIDAHVINESQENFSGHLVVALVNKRGFVATEVKKDISVKSRKSLTINLETVLGGFYDINHTYRFGPASHQLISVSLCDDETKLAESFYRVEKQVPLVDYEAKLEYQLTAIDDFRYQLKVSANKYIAAVTIKTPGYIAEDNFFSLMPNSPKTLELTRHCEYQGKFKGYISALNLSEEIKLRPTQQEVKG</sequence>
<comment type="similarity">
    <text evidence="2">Belongs to the glycosyl hydrolase 2 family.</text>
</comment>
<proteinExistence type="inferred from homology"/>
<dbReference type="InterPro" id="IPR017853">
    <property type="entry name" value="GH"/>
</dbReference>
<evidence type="ECO:0000256" key="3">
    <source>
        <dbReference type="ARBA" id="ARBA00012754"/>
    </source>
</evidence>
<dbReference type="Proteomes" id="UP000317839">
    <property type="component" value="Unassembled WGS sequence"/>
</dbReference>
<organism evidence="8 9">
    <name type="scientific">Aliikangiella marina</name>
    <dbReference type="NCBI Taxonomy" id="1712262"/>
    <lineage>
        <taxon>Bacteria</taxon>
        <taxon>Pseudomonadati</taxon>
        <taxon>Pseudomonadota</taxon>
        <taxon>Gammaproteobacteria</taxon>
        <taxon>Oceanospirillales</taxon>
        <taxon>Pleioneaceae</taxon>
        <taxon>Aliikangiella</taxon>
    </lineage>
</organism>
<evidence type="ECO:0000313" key="8">
    <source>
        <dbReference type="EMBL" id="TQV74602.1"/>
    </source>
</evidence>
<dbReference type="Pfam" id="PF00703">
    <property type="entry name" value="Glyco_hydro_2"/>
    <property type="match status" value="1"/>
</dbReference>
<accession>A0A545TBK2</accession>
<name>A0A545TBK2_9GAMM</name>
<dbReference type="SUPFAM" id="SSF51445">
    <property type="entry name" value="(Trans)glycosidases"/>
    <property type="match status" value="1"/>
</dbReference>
<dbReference type="InterPro" id="IPR008979">
    <property type="entry name" value="Galactose-bd-like_sf"/>
</dbReference>
<feature type="domain" description="Beta-mannosidase-like galactose-binding" evidence="7">
    <location>
        <begin position="24"/>
        <end position="179"/>
    </location>
</feature>
<dbReference type="InterPro" id="IPR013783">
    <property type="entry name" value="Ig-like_fold"/>
</dbReference>
<evidence type="ECO:0000259" key="6">
    <source>
        <dbReference type="Pfam" id="PF00703"/>
    </source>
</evidence>
<dbReference type="GO" id="GO:0005975">
    <property type="term" value="P:carbohydrate metabolic process"/>
    <property type="evidence" value="ECO:0007669"/>
    <property type="project" value="InterPro"/>
</dbReference>
<dbReference type="InterPro" id="IPR036156">
    <property type="entry name" value="Beta-gal/glucu_dom_sf"/>
</dbReference>
<dbReference type="EMBL" id="VIKR01000002">
    <property type="protein sequence ID" value="TQV74602.1"/>
    <property type="molecule type" value="Genomic_DNA"/>
</dbReference>
<dbReference type="SUPFAM" id="SSF49785">
    <property type="entry name" value="Galactose-binding domain-like"/>
    <property type="match status" value="1"/>
</dbReference>
<keyword evidence="9" id="KW-1185">Reference proteome</keyword>
<dbReference type="PANTHER" id="PTHR43730">
    <property type="entry name" value="BETA-MANNOSIDASE"/>
    <property type="match status" value="1"/>
</dbReference>
<keyword evidence="5" id="KW-0326">Glycosidase</keyword>
<comment type="caution">
    <text evidence="8">The sequence shown here is derived from an EMBL/GenBank/DDBJ whole genome shotgun (WGS) entry which is preliminary data.</text>
</comment>
<feature type="domain" description="Glycoside hydrolase family 2 immunoglobulin-like beta-sandwich" evidence="6">
    <location>
        <begin position="191"/>
        <end position="289"/>
    </location>
</feature>
<evidence type="ECO:0000259" key="7">
    <source>
        <dbReference type="Pfam" id="PF22666"/>
    </source>
</evidence>
<dbReference type="EC" id="3.2.1.25" evidence="3"/>
<dbReference type="PANTHER" id="PTHR43730:SF1">
    <property type="entry name" value="BETA-MANNOSIDASE"/>
    <property type="match status" value="1"/>
</dbReference>
<dbReference type="InterPro" id="IPR006102">
    <property type="entry name" value="Ig-like_GH2"/>
</dbReference>
<dbReference type="SUPFAM" id="SSF49303">
    <property type="entry name" value="beta-Galactosidase/glucuronidase domain"/>
    <property type="match status" value="2"/>
</dbReference>
<evidence type="ECO:0000313" key="9">
    <source>
        <dbReference type="Proteomes" id="UP000317839"/>
    </source>
</evidence>
<dbReference type="InterPro" id="IPR054593">
    <property type="entry name" value="Beta-mannosidase-like_N2"/>
</dbReference>
<reference evidence="8 9" key="1">
    <citation type="submission" date="2019-06" db="EMBL/GenBank/DDBJ databases">
        <title>Draft genome of Aliikangiella marina GYP-15.</title>
        <authorList>
            <person name="Wang G."/>
        </authorList>
    </citation>
    <scope>NUCLEOTIDE SEQUENCE [LARGE SCALE GENOMIC DNA]</scope>
    <source>
        <strain evidence="8 9">GYP-15</strain>
    </source>
</reference>
<evidence type="ECO:0000256" key="2">
    <source>
        <dbReference type="ARBA" id="ARBA00007401"/>
    </source>
</evidence>
<evidence type="ECO:0000256" key="1">
    <source>
        <dbReference type="ARBA" id="ARBA00000829"/>
    </source>
</evidence>